<dbReference type="CDD" id="cd13639">
    <property type="entry name" value="PBP2_OpuAC_like"/>
    <property type="match status" value="1"/>
</dbReference>
<dbReference type="GO" id="GO:0043190">
    <property type="term" value="C:ATP-binding cassette (ABC) transporter complex"/>
    <property type="evidence" value="ECO:0007669"/>
    <property type="project" value="InterPro"/>
</dbReference>
<dbReference type="SUPFAM" id="SSF53850">
    <property type="entry name" value="Periplasmic binding protein-like II"/>
    <property type="match status" value="1"/>
</dbReference>
<dbReference type="PANTHER" id="PTHR47737">
    <property type="entry name" value="GLYCINE BETAINE/PROLINE BETAINE TRANSPORT SYSTEM PERMEASE PROTEIN PROW"/>
    <property type="match status" value="1"/>
</dbReference>
<keyword evidence="3" id="KW-1003">Cell membrane</keyword>
<dbReference type="EMBL" id="FOGF01000002">
    <property type="protein sequence ID" value="SEQ58969.1"/>
    <property type="molecule type" value="Genomic_DNA"/>
</dbReference>
<feature type="domain" description="ABC-type glycine betaine transport system substrate-binding" evidence="5">
    <location>
        <begin position="36"/>
        <end position="276"/>
    </location>
</feature>
<evidence type="ECO:0000313" key="6">
    <source>
        <dbReference type="EMBL" id="SEQ58969.1"/>
    </source>
</evidence>
<dbReference type="GO" id="GO:0031460">
    <property type="term" value="P:glycine betaine transport"/>
    <property type="evidence" value="ECO:0007669"/>
    <property type="project" value="TreeGrafter"/>
</dbReference>
<dbReference type="OrthoDB" id="9787902at2"/>
<dbReference type="AlphaFoldDB" id="A0A1H9H9B1"/>
<keyword evidence="2" id="KW-0813">Transport</keyword>
<proteinExistence type="predicted"/>
<evidence type="ECO:0000313" key="7">
    <source>
        <dbReference type="Proteomes" id="UP000198556"/>
    </source>
</evidence>
<gene>
    <name evidence="6" type="ORF">SAMN05421767_10236</name>
</gene>
<dbReference type="Pfam" id="PF04069">
    <property type="entry name" value="OpuAC"/>
    <property type="match status" value="1"/>
</dbReference>
<evidence type="ECO:0000256" key="3">
    <source>
        <dbReference type="ARBA" id="ARBA00022475"/>
    </source>
</evidence>
<keyword evidence="4" id="KW-0472">Membrane</keyword>
<dbReference type="GO" id="GO:0015226">
    <property type="term" value="F:carnitine transmembrane transporter activity"/>
    <property type="evidence" value="ECO:0007669"/>
    <property type="project" value="TreeGrafter"/>
</dbReference>
<dbReference type="Gene3D" id="3.40.190.10">
    <property type="entry name" value="Periplasmic binding protein-like II"/>
    <property type="match status" value="1"/>
</dbReference>
<dbReference type="STRING" id="137733.SAMN05421767_10236"/>
<evidence type="ECO:0000256" key="4">
    <source>
        <dbReference type="ARBA" id="ARBA00023136"/>
    </source>
</evidence>
<evidence type="ECO:0000256" key="2">
    <source>
        <dbReference type="ARBA" id="ARBA00022448"/>
    </source>
</evidence>
<reference evidence="6 7" key="1">
    <citation type="submission" date="2016-10" db="EMBL/GenBank/DDBJ databases">
        <authorList>
            <person name="de Groot N.N."/>
        </authorList>
    </citation>
    <scope>NUCLEOTIDE SEQUENCE [LARGE SCALE GENOMIC DNA]</scope>
    <source>
        <strain evidence="6 7">DSM 15827</strain>
    </source>
</reference>
<dbReference type="PANTHER" id="PTHR47737:SF1">
    <property type="entry name" value="GLYCINE BETAINE_PROLINE BETAINE TRANSPORT SYSTEM PERMEASE PROTEIN PROW"/>
    <property type="match status" value="1"/>
</dbReference>
<dbReference type="Gene3D" id="3.40.190.100">
    <property type="entry name" value="Glycine betaine-binding periplasmic protein, domain 2"/>
    <property type="match status" value="1"/>
</dbReference>
<name>A0A1H9H9B1_9LACT</name>
<organism evidence="6 7">
    <name type="scientific">Granulicatella balaenopterae</name>
    <dbReference type="NCBI Taxonomy" id="137733"/>
    <lineage>
        <taxon>Bacteria</taxon>
        <taxon>Bacillati</taxon>
        <taxon>Bacillota</taxon>
        <taxon>Bacilli</taxon>
        <taxon>Lactobacillales</taxon>
        <taxon>Carnobacteriaceae</taxon>
        <taxon>Granulicatella</taxon>
    </lineage>
</organism>
<keyword evidence="7" id="KW-1185">Reference proteome</keyword>
<dbReference type="Proteomes" id="UP000198556">
    <property type="component" value="Unassembled WGS sequence"/>
</dbReference>
<sequence length="287" mass="32517">MKKKNKELLSYLLIFLTLAGIAFYNRPNTNLKTKDRVKLGYVEWDSEIASTYVMKNILEDQGYRVVVTPLDNAIMWNAVRNGDIDATLSAWLPNTHKEQYKDYKDQVVDLGASLTGARVGLVVPAYMDVNSISDLTTQANQTITGVESGAGVVSATEQVLKDYPNLADWQLVPSSSGAMVTALGKAIENGQDIIITGWSPHWMFAKYDLKYLQDPKESYGEQEEIRTITRKNLKTDLPEVNHILDNFNWTIEDMEELMLRISEGQDPNIVAREWVNTHQKQVQSWIN</sequence>
<comment type="subcellular location">
    <subcellularLocation>
        <location evidence="1">Cell membrane</location>
    </subcellularLocation>
</comment>
<protein>
    <submittedName>
        <fullName evidence="6">Glycine betaine/proline transport system substrate-binding protein</fullName>
    </submittedName>
</protein>
<evidence type="ECO:0000259" key="5">
    <source>
        <dbReference type="Pfam" id="PF04069"/>
    </source>
</evidence>
<dbReference type="GO" id="GO:0005275">
    <property type="term" value="F:amine transmembrane transporter activity"/>
    <property type="evidence" value="ECO:0007669"/>
    <property type="project" value="TreeGrafter"/>
</dbReference>
<evidence type="ECO:0000256" key="1">
    <source>
        <dbReference type="ARBA" id="ARBA00004236"/>
    </source>
</evidence>
<dbReference type="GO" id="GO:0015871">
    <property type="term" value="P:choline transport"/>
    <property type="evidence" value="ECO:0007669"/>
    <property type="project" value="TreeGrafter"/>
</dbReference>
<dbReference type="InterPro" id="IPR007210">
    <property type="entry name" value="ABC_Gly_betaine_transp_sub-bd"/>
</dbReference>
<accession>A0A1H9H9B1</accession>